<name>A0AA36I6R0_9DINO</name>
<protein>
    <submittedName>
        <fullName evidence="1">Uncharacterized protein</fullName>
    </submittedName>
</protein>
<dbReference type="AlphaFoldDB" id="A0AA36I6R0"/>
<proteinExistence type="predicted"/>
<gene>
    <name evidence="1" type="ORF">EVOR1521_LOCUS9542</name>
</gene>
<dbReference type="EMBL" id="CAUJNA010000868">
    <property type="protein sequence ID" value="CAJ1382059.1"/>
    <property type="molecule type" value="Genomic_DNA"/>
</dbReference>
<comment type="caution">
    <text evidence="1">The sequence shown here is derived from an EMBL/GenBank/DDBJ whole genome shotgun (WGS) entry which is preliminary data.</text>
</comment>
<dbReference type="Proteomes" id="UP001178507">
    <property type="component" value="Unassembled WGS sequence"/>
</dbReference>
<evidence type="ECO:0000313" key="2">
    <source>
        <dbReference type="Proteomes" id="UP001178507"/>
    </source>
</evidence>
<organism evidence="1 2">
    <name type="scientific">Effrenium voratum</name>
    <dbReference type="NCBI Taxonomy" id="2562239"/>
    <lineage>
        <taxon>Eukaryota</taxon>
        <taxon>Sar</taxon>
        <taxon>Alveolata</taxon>
        <taxon>Dinophyceae</taxon>
        <taxon>Suessiales</taxon>
        <taxon>Symbiodiniaceae</taxon>
        <taxon>Effrenium</taxon>
    </lineage>
</organism>
<keyword evidence="2" id="KW-1185">Reference proteome</keyword>
<sequence length="648" mass="71953">MACADFNRHGQGVNGKHAQSVVRRIFQEEGLQTWRYQRGLCIEPPPEDPLRFARFTNGYVKKQRELLAEVEERPLPGSFAKTHLWHSLHTAKVGGRCYWDTGLPLQANLEDPEVRQTFQSGMWYETLRYAAWQEHPDAVKALMFGDNLDAAFALAETEMSVIQTFYTQCRLLTPRPGESMFEAVSRKITVGNAFSDELKIAAFNFSKVIGDTQLHLLIDAFQSYVNPTEQMLGQGMLAAVTALPETALWCKTALCIANMCAPQARMVRQGTKLVGQVVPDSSIRAFGKLDRRLVESVEEKLAADALAKMTGTSDPDQRSEDLDDKLSAAEEKTRQAFVEPAESNKKKQKCAAQADCLPALAIKDGKVENDPSTRARAKGLVPDCPVIVDCEPSPSQGVLLSFDGLEHAKVRMADGDTIQTIHLDDLAVDKEKLGKKTEKPARPLDNRQPGKPWALMTEQHARVAIKDSVRAALFTLNGAWGPAQDQLRVHEEHDGERFSINFPAKAGSLVFVPFTQVLLEEGARRARLSEKQPEKDERMPVLKVSRKEGEEATFWLSPGEGFFWKFLDQQQHQSEDAPNLVYKDVTAQTTVSVSAQMMLRKRPSKKASKVTSELSFQVLTNESDLPALTVLRAPAPKQRASAQGASGV</sequence>
<accession>A0AA36I6R0</accession>
<evidence type="ECO:0000313" key="1">
    <source>
        <dbReference type="EMBL" id="CAJ1382059.1"/>
    </source>
</evidence>
<reference evidence="1" key="1">
    <citation type="submission" date="2023-08" db="EMBL/GenBank/DDBJ databases">
        <authorList>
            <person name="Chen Y."/>
            <person name="Shah S."/>
            <person name="Dougan E. K."/>
            <person name="Thang M."/>
            <person name="Chan C."/>
        </authorList>
    </citation>
    <scope>NUCLEOTIDE SEQUENCE</scope>
</reference>